<dbReference type="GO" id="GO:0046914">
    <property type="term" value="F:transition metal ion binding"/>
    <property type="evidence" value="ECO:0007669"/>
    <property type="project" value="InterPro"/>
</dbReference>
<dbReference type="OrthoDB" id="5770927at2"/>
<dbReference type="InterPro" id="IPR007167">
    <property type="entry name" value="Fe-transptr_FeoA-like"/>
</dbReference>
<dbReference type="InterPro" id="IPR038157">
    <property type="entry name" value="FeoA_core_dom"/>
</dbReference>
<dbReference type="InterPro" id="IPR008988">
    <property type="entry name" value="Transcriptional_repressor_C"/>
</dbReference>
<dbReference type="Gene3D" id="2.30.30.90">
    <property type="match status" value="1"/>
</dbReference>
<evidence type="ECO:0000259" key="2">
    <source>
        <dbReference type="SMART" id="SM00899"/>
    </source>
</evidence>
<reference evidence="3 4" key="1">
    <citation type="submission" date="2016-12" db="EMBL/GenBank/DDBJ databases">
        <title>Diversity of luminous bacteria.</title>
        <authorList>
            <person name="Yoshizawa S."/>
            <person name="Kogure K."/>
        </authorList>
    </citation>
    <scope>NUCLEOTIDE SEQUENCE [LARGE SCALE GENOMIC DNA]</scope>
    <source>
        <strain evidence="3 4">SA4-48</strain>
    </source>
</reference>
<accession>A0A2S7USK9</accession>
<sequence>MTLWELNKGETANVSHLWEHLDDSVSTRLVEMGFETDQNITCLRRSVFAGPLVIQIGDCVYSLEQKIAEQIFISTQETIS</sequence>
<dbReference type="Proteomes" id="UP000239007">
    <property type="component" value="Unassembled WGS sequence"/>
</dbReference>
<protein>
    <recommendedName>
        <fullName evidence="2">Ferrous iron transporter FeoA-like domain-containing protein</fullName>
    </recommendedName>
</protein>
<keyword evidence="1" id="KW-0408">Iron</keyword>
<proteinExistence type="predicted"/>
<gene>
    <name evidence="3" type="ORF">BTO11_03010</name>
</gene>
<comment type="caution">
    <text evidence="3">The sequence shown here is derived from an EMBL/GenBank/DDBJ whole genome shotgun (WGS) entry which is preliminary data.</text>
</comment>
<dbReference type="SUPFAM" id="SSF50037">
    <property type="entry name" value="C-terminal domain of transcriptional repressors"/>
    <property type="match status" value="1"/>
</dbReference>
<dbReference type="EMBL" id="MSCH01000003">
    <property type="protein sequence ID" value="PQJ52725.1"/>
    <property type="molecule type" value="Genomic_DNA"/>
</dbReference>
<evidence type="ECO:0000256" key="1">
    <source>
        <dbReference type="ARBA" id="ARBA00023004"/>
    </source>
</evidence>
<dbReference type="Pfam" id="PF04023">
    <property type="entry name" value="FeoA"/>
    <property type="match status" value="1"/>
</dbReference>
<dbReference type="CDD" id="cd14270">
    <property type="entry name" value="UBA"/>
    <property type="match status" value="1"/>
</dbReference>
<feature type="domain" description="Ferrous iron transporter FeoA-like" evidence="2">
    <location>
        <begin position="1"/>
        <end position="75"/>
    </location>
</feature>
<keyword evidence="4" id="KW-1185">Reference proteome</keyword>
<name>A0A2S7USK9_9GAMM</name>
<evidence type="ECO:0000313" key="3">
    <source>
        <dbReference type="EMBL" id="PQJ52725.1"/>
    </source>
</evidence>
<evidence type="ECO:0000313" key="4">
    <source>
        <dbReference type="Proteomes" id="UP000239007"/>
    </source>
</evidence>
<organism evidence="3 4">
    <name type="scientific">Psychrosphaera saromensis</name>
    <dbReference type="NCBI Taxonomy" id="716813"/>
    <lineage>
        <taxon>Bacteria</taxon>
        <taxon>Pseudomonadati</taxon>
        <taxon>Pseudomonadota</taxon>
        <taxon>Gammaproteobacteria</taxon>
        <taxon>Alteromonadales</taxon>
        <taxon>Pseudoalteromonadaceae</taxon>
        <taxon>Psychrosphaera</taxon>
    </lineage>
</organism>
<dbReference type="SMART" id="SM00899">
    <property type="entry name" value="FeoA"/>
    <property type="match status" value="1"/>
</dbReference>
<dbReference type="RefSeq" id="WP_105051192.1">
    <property type="nucleotide sequence ID" value="NZ_BMYG01000004.1"/>
</dbReference>
<dbReference type="AlphaFoldDB" id="A0A2S7USK9"/>